<feature type="chain" id="PRO_5037474921" evidence="1">
    <location>
        <begin position="32"/>
        <end position="299"/>
    </location>
</feature>
<gene>
    <name evidence="3" type="ORF">JK634_07630</name>
</gene>
<proteinExistence type="predicted"/>
<comment type="caution">
    <text evidence="3">The sequence shown here is derived from an EMBL/GenBank/DDBJ whole genome shotgun (WGS) entry which is preliminary data.</text>
</comment>
<feature type="domain" description="Ricin B lectin" evidence="2">
    <location>
        <begin position="37"/>
        <end position="174"/>
    </location>
</feature>
<name>A0A937FCS3_9CLOT</name>
<dbReference type="InterPro" id="IPR000772">
    <property type="entry name" value="Ricin_B_lectin"/>
</dbReference>
<dbReference type="EMBL" id="JAESWA010000022">
    <property type="protein sequence ID" value="MBL4931670.1"/>
    <property type="molecule type" value="Genomic_DNA"/>
</dbReference>
<protein>
    <submittedName>
        <fullName evidence="3">RICIN domain-containing protein</fullName>
    </submittedName>
</protein>
<dbReference type="AlphaFoldDB" id="A0A937FCS3"/>
<organism evidence="3 4">
    <name type="scientific">Clostridium paridis</name>
    <dbReference type="NCBI Taxonomy" id="2803863"/>
    <lineage>
        <taxon>Bacteria</taxon>
        <taxon>Bacillati</taxon>
        <taxon>Bacillota</taxon>
        <taxon>Clostridia</taxon>
        <taxon>Eubacteriales</taxon>
        <taxon>Clostridiaceae</taxon>
        <taxon>Clostridium</taxon>
    </lineage>
</organism>
<evidence type="ECO:0000259" key="2">
    <source>
        <dbReference type="SMART" id="SM00458"/>
    </source>
</evidence>
<reference evidence="3" key="1">
    <citation type="submission" date="2021-01" db="EMBL/GenBank/DDBJ databases">
        <title>Genome public.</title>
        <authorList>
            <person name="Liu C."/>
            <person name="Sun Q."/>
        </authorList>
    </citation>
    <scope>NUCLEOTIDE SEQUENCE</scope>
    <source>
        <strain evidence="3">YIM B02565</strain>
    </source>
</reference>
<evidence type="ECO:0000313" key="3">
    <source>
        <dbReference type="EMBL" id="MBL4931670.1"/>
    </source>
</evidence>
<dbReference type="Proteomes" id="UP000623681">
    <property type="component" value="Unassembled WGS sequence"/>
</dbReference>
<feature type="signal peptide" evidence="1">
    <location>
        <begin position="1"/>
        <end position="31"/>
    </location>
</feature>
<keyword evidence="1" id="KW-0732">Signal</keyword>
<dbReference type="SMART" id="SM00458">
    <property type="entry name" value="RICIN"/>
    <property type="match status" value="1"/>
</dbReference>
<dbReference type="CDD" id="cd00161">
    <property type="entry name" value="beta-trefoil_Ricin-like"/>
    <property type="match status" value="1"/>
</dbReference>
<dbReference type="Gene3D" id="2.80.10.50">
    <property type="match status" value="3"/>
</dbReference>
<sequence>MSKKLFSRKVLSAAVISILSLGIVRPIHASAASIVSGQTYKLINVNSGKALDVYNAGSSDYTNVDIYTDNNTAAQKWNIIQNSDGTYKLINTNSSKALDVYAAGTSDYTNVDIYTDNNTAAQKWNISQNSDGTYKLINTKSNKALDVYAAGTSDFTNVDIYTDNNTRAQKWNIIPVGGSNNGQAYTNQDVTAYTSPVGGITSSGVSPTPYTTCAVHPSDRTNAYSAPVFPFGSIITTTSPLYLPGYGNKSTFVVQDKGDLAFQKSQYWVDIFFDYENNPNAVPNAISFGNQKISYTVSK</sequence>
<dbReference type="InterPro" id="IPR035992">
    <property type="entry name" value="Ricin_B-like_lectins"/>
</dbReference>
<evidence type="ECO:0000313" key="4">
    <source>
        <dbReference type="Proteomes" id="UP000623681"/>
    </source>
</evidence>
<accession>A0A937FCS3</accession>
<dbReference type="PROSITE" id="PS50231">
    <property type="entry name" value="RICIN_B_LECTIN"/>
    <property type="match status" value="1"/>
</dbReference>
<dbReference type="SUPFAM" id="SSF50370">
    <property type="entry name" value="Ricin B-like lectins"/>
    <property type="match status" value="1"/>
</dbReference>
<keyword evidence="4" id="KW-1185">Reference proteome</keyword>
<evidence type="ECO:0000256" key="1">
    <source>
        <dbReference type="SAM" id="SignalP"/>
    </source>
</evidence>
<dbReference type="RefSeq" id="WP_202767057.1">
    <property type="nucleotide sequence ID" value="NZ_JAESWA010000022.1"/>
</dbReference>
<dbReference type="Pfam" id="PF14200">
    <property type="entry name" value="RicinB_lectin_2"/>
    <property type="match status" value="2"/>
</dbReference>